<organism evidence="11">
    <name type="scientific">Aureoumbra lagunensis</name>
    <dbReference type="NCBI Taxonomy" id="44058"/>
    <lineage>
        <taxon>Eukaryota</taxon>
        <taxon>Sar</taxon>
        <taxon>Stramenopiles</taxon>
        <taxon>Ochrophyta</taxon>
        <taxon>Pelagophyceae</taxon>
        <taxon>Pelagomonadales</taxon>
        <taxon>Aureoumbra</taxon>
    </lineage>
</organism>
<dbReference type="GO" id="GO:0003676">
    <property type="term" value="F:nucleic acid binding"/>
    <property type="evidence" value="ECO:0007669"/>
    <property type="project" value="InterPro"/>
</dbReference>
<dbReference type="Pfam" id="PF00271">
    <property type="entry name" value="Helicase_C"/>
    <property type="match status" value="1"/>
</dbReference>
<dbReference type="Pfam" id="PF00270">
    <property type="entry name" value="DEAD"/>
    <property type="match status" value="1"/>
</dbReference>
<feature type="domain" description="Helicase ATP-binding" evidence="8">
    <location>
        <begin position="77"/>
        <end position="252"/>
    </location>
</feature>
<feature type="region of interest" description="Disordered" evidence="7">
    <location>
        <begin position="490"/>
        <end position="560"/>
    </location>
</feature>
<evidence type="ECO:0000256" key="1">
    <source>
        <dbReference type="ARBA" id="ARBA00022741"/>
    </source>
</evidence>
<dbReference type="SMART" id="SM00487">
    <property type="entry name" value="DEXDc"/>
    <property type="match status" value="1"/>
</dbReference>
<dbReference type="InterPro" id="IPR027417">
    <property type="entry name" value="P-loop_NTPase"/>
</dbReference>
<keyword evidence="1 6" id="KW-0547">Nucleotide-binding</keyword>
<evidence type="ECO:0000259" key="10">
    <source>
        <dbReference type="PROSITE" id="PS51195"/>
    </source>
</evidence>
<evidence type="ECO:0000256" key="3">
    <source>
        <dbReference type="ARBA" id="ARBA00022806"/>
    </source>
</evidence>
<accession>A0A7S3NJD2</accession>
<evidence type="ECO:0000256" key="5">
    <source>
        <dbReference type="PROSITE-ProRule" id="PRU00552"/>
    </source>
</evidence>
<evidence type="ECO:0000259" key="8">
    <source>
        <dbReference type="PROSITE" id="PS51192"/>
    </source>
</evidence>
<reference evidence="11" key="1">
    <citation type="submission" date="2021-01" db="EMBL/GenBank/DDBJ databases">
        <authorList>
            <person name="Corre E."/>
            <person name="Pelletier E."/>
            <person name="Niang G."/>
            <person name="Scheremetjew M."/>
            <person name="Finn R."/>
            <person name="Kale V."/>
            <person name="Holt S."/>
            <person name="Cochrane G."/>
            <person name="Meng A."/>
            <person name="Brown T."/>
            <person name="Cohen L."/>
        </authorList>
    </citation>
    <scope>NUCLEOTIDE SEQUENCE</scope>
    <source>
        <strain evidence="11">CCMP1510</strain>
    </source>
</reference>
<dbReference type="InterPro" id="IPR050079">
    <property type="entry name" value="DEAD_box_RNA_helicase"/>
</dbReference>
<keyword evidence="4 6" id="KW-0067">ATP-binding</keyword>
<dbReference type="AlphaFoldDB" id="A0A7S3NJD2"/>
<evidence type="ECO:0000256" key="6">
    <source>
        <dbReference type="RuleBase" id="RU000492"/>
    </source>
</evidence>
<protein>
    <recommendedName>
        <fullName evidence="12">RNA helicase</fullName>
    </recommendedName>
</protein>
<dbReference type="GO" id="GO:0003724">
    <property type="term" value="F:RNA helicase activity"/>
    <property type="evidence" value="ECO:0007669"/>
    <property type="project" value="InterPro"/>
</dbReference>
<dbReference type="InterPro" id="IPR000629">
    <property type="entry name" value="RNA-helicase_DEAD-box_CS"/>
</dbReference>
<dbReference type="CDD" id="cd18787">
    <property type="entry name" value="SF2_C_DEAD"/>
    <property type="match status" value="1"/>
</dbReference>
<feature type="domain" description="DEAD-box RNA helicase Q" evidence="10">
    <location>
        <begin position="46"/>
        <end position="74"/>
    </location>
</feature>
<dbReference type="PROSITE" id="PS51195">
    <property type="entry name" value="Q_MOTIF"/>
    <property type="match status" value="1"/>
</dbReference>
<evidence type="ECO:0000256" key="4">
    <source>
        <dbReference type="ARBA" id="ARBA00022840"/>
    </source>
</evidence>
<dbReference type="PANTHER" id="PTHR47959">
    <property type="entry name" value="ATP-DEPENDENT RNA HELICASE RHLE-RELATED"/>
    <property type="match status" value="1"/>
</dbReference>
<dbReference type="PROSITE" id="PS51194">
    <property type="entry name" value="HELICASE_CTER"/>
    <property type="match status" value="1"/>
</dbReference>
<dbReference type="GO" id="GO:0005524">
    <property type="term" value="F:ATP binding"/>
    <property type="evidence" value="ECO:0007669"/>
    <property type="project" value="UniProtKB-KW"/>
</dbReference>
<dbReference type="InterPro" id="IPR011545">
    <property type="entry name" value="DEAD/DEAH_box_helicase_dom"/>
</dbReference>
<dbReference type="PROSITE" id="PS51192">
    <property type="entry name" value="HELICASE_ATP_BIND_1"/>
    <property type="match status" value="1"/>
</dbReference>
<feature type="domain" description="Helicase C-terminal" evidence="9">
    <location>
        <begin position="299"/>
        <end position="450"/>
    </location>
</feature>
<dbReference type="InterPro" id="IPR014014">
    <property type="entry name" value="RNA_helicase_DEAD_Q_motif"/>
</dbReference>
<feature type="compositionally biased region" description="Basic residues" evidence="7">
    <location>
        <begin position="540"/>
        <end position="560"/>
    </location>
</feature>
<dbReference type="GO" id="GO:0005829">
    <property type="term" value="C:cytosol"/>
    <property type="evidence" value="ECO:0007669"/>
    <property type="project" value="TreeGrafter"/>
</dbReference>
<dbReference type="SUPFAM" id="SSF52540">
    <property type="entry name" value="P-loop containing nucleoside triphosphate hydrolases"/>
    <property type="match status" value="1"/>
</dbReference>
<dbReference type="EMBL" id="HBIJ01003066">
    <property type="protein sequence ID" value="CAE0361381.1"/>
    <property type="molecule type" value="Transcribed_RNA"/>
</dbReference>
<feature type="short sequence motif" description="Q motif" evidence="5">
    <location>
        <begin position="46"/>
        <end position="74"/>
    </location>
</feature>
<evidence type="ECO:0008006" key="12">
    <source>
        <dbReference type="Google" id="ProtNLM"/>
    </source>
</evidence>
<dbReference type="GO" id="GO:0016787">
    <property type="term" value="F:hydrolase activity"/>
    <property type="evidence" value="ECO:0007669"/>
    <property type="project" value="UniProtKB-KW"/>
</dbReference>
<dbReference type="InterPro" id="IPR001650">
    <property type="entry name" value="Helicase_C-like"/>
</dbReference>
<sequence length="560" mass="62753">MEFQLFAPCSNDEDTNNNEFQLEQIEEKMLKIRKRQKKALYKGEETTFESLGLSQWLCESCKTMGLRSPTAIQKKCIPRILAGCDVLGLAETGSGKTAAFALPIIERLFDDPYGVFAVVLSPARELAAQTAEHFAALGAKQKIRVLTIVGGEDGTKQALQLARDRPHIVVATPGRFVEHLNRGLEAVVGNVDTLVLDEADRLLTPTFTLDLARILQVLQPRKTERKTLFFSATSTPQLQSLVQKRQDSNKKPVEICNLSRPAAVPEKLIQQYIFMPSRVKVSYFIRLLQVLNVFSISENDKELTSSHKRKHNSATNLSAMVFVQTCKRCHELDALLSQLGVDALCLHSKLGQRRRVAALAKFRGYIGRVLVATDVASRGLDIPKVDLVINFDVPRDPDDYIHRVGRAARAGREGIAITLVTQHDRDLIHAIEKRIQTKLQPCPDVMEKDVLPLLNPVAKAIHAAAIKRPWDDILSAKDQAKLQAKLLQLKSRADQDQQRRNSVSAVMSHSDDEEGEPSIQAQQRKKKKIDHNVTGNSPAARRKKLLLKQKKKKQRALHHH</sequence>
<dbReference type="InterPro" id="IPR014001">
    <property type="entry name" value="Helicase_ATP-bd"/>
</dbReference>
<gene>
    <name evidence="11" type="ORF">ALAG00032_LOCUS2114</name>
</gene>
<evidence type="ECO:0000313" key="11">
    <source>
        <dbReference type="EMBL" id="CAE0361381.1"/>
    </source>
</evidence>
<dbReference type="PANTHER" id="PTHR47959:SF24">
    <property type="entry name" value="ATP-DEPENDENT RNA HELICASE"/>
    <property type="match status" value="1"/>
</dbReference>
<dbReference type="PROSITE" id="PS00039">
    <property type="entry name" value="DEAD_ATP_HELICASE"/>
    <property type="match status" value="1"/>
</dbReference>
<evidence type="ECO:0000256" key="7">
    <source>
        <dbReference type="SAM" id="MobiDB-lite"/>
    </source>
</evidence>
<evidence type="ECO:0000259" key="9">
    <source>
        <dbReference type="PROSITE" id="PS51194"/>
    </source>
</evidence>
<name>A0A7S3NJD2_9STRA</name>
<proteinExistence type="inferred from homology"/>
<dbReference type="SMART" id="SM00490">
    <property type="entry name" value="HELICc"/>
    <property type="match status" value="1"/>
</dbReference>
<keyword evidence="2 6" id="KW-0378">Hydrolase</keyword>
<comment type="similarity">
    <text evidence="6">Belongs to the DEAD box helicase family.</text>
</comment>
<dbReference type="Gene3D" id="3.40.50.300">
    <property type="entry name" value="P-loop containing nucleotide triphosphate hydrolases"/>
    <property type="match status" value="2"/>
</dbReference>
<evidence type="ECO:0000256" key="2">
    <source>
        <dbReference type="ARBA" id="ARBA00022801"/>
    </source>
</evidence>
<keyword evidence="3 6" id="KW-0347">Helicase</keyword>